<dbReference type="GO" id="GO:0005829">
    <property type="term" value="C:cytosol"/>
    <property type="evidence" value="ECO:0007669"/>
    <property type="project" value="TreeGrafter"/>
</dbReference>
<feature type="binding site" evidence="9">
    <location>
        <position position="42"/>
    </location>
    <ligand>
        <name>substrate</name>
    </ligand>
</feature>
<dbReference type="EMBL" id="VKGC01000003">
    <property type="protein sequence ID" value="TSA86230.1"/>
    <property type="molecule type" value="Genomic_DNA"/>
</dbReference>
<dbReference type="HAMAP" id="MF_00336">
    <property type="entry name" value="BioD"/>
    <property type="match status" value="1"/>
</dbReference>
<keyword evidence="3 9" id="KW-0479">Metal-binding</keyword>
<evidence type="ECO:0000313" key="10">
    <source>
        <dbReference type="EMBL" id="TSA86230.1"/>
    </source>
</evidence>
<comment type="catalytic activity">
    <reaction evidence="9">
        <text>(7R,8S)-7,8-diammoniononanoate + CO2 + ATP = (4R,5S)-dethiobiotin + ADP + phosphate + 3 H(+)</text>
        <dbReference type="Rhea" id="RHEA:15805"/>
        <dbReference type="ChEBI" id="CHEBI:15378"/>
        <dbReference type="ChEBI" id="CHEBI:16526"/>
        <dbReference type="ChEBI" id="CHEBI:30616"/>
        <dbReference type="ChEBI" id="CHEBI:43474"/>
        <dbReference type="ChEBI" id="CHEBI:149469"/>
        <dbReference type="ChEBI" id="CHEBI:149473"/>
        <dbReference type="ChEBI" id="CHEBI:456216"/>
        <dbReference type="EC" id="6.3.3.3"/>
    </reaction>
</comment>
<evidence type="ECO:0000256" key="5">
    <source>
        <dbReference type="ARBA" id="ARBA00022756"/>
    </source>
</evidence>
<dbReference type="GO" id="GO:0000287">
    <property type="term" value="F:magnesium ion binding"/>
    <property type="evidence" value="ECO:0007669"/>
    <property type="project" value="UniProtKB-UniRule"/>
</dbReference>
<dbReference type="InterPro" id="IPR027417">
    <property type="entry name" value="P-loop_NTPase"/>
</dbReference>
<dbReference type="PANTHER" id="PTHR43210">
    <property type="entry name" value="DETHIOBIOTIN SYNTHETASE"/>
    <property type="match status" value="1"/>
</dbReference>
<evidence type="ECO:0000256" key="7">
    <source>
        <dbReference type="ARBA" id="ARBA00022842"/>
    </source>
</evidence>
<comment type="caution">
    <text evidence="10">The sequence shown here is derived from an EMBL/GenBank/DDBJ whole genome shotgun (WGS) entry which is preliminary data.</text>
</comment>
<feature type="binding site" evidence="9">
    <location>
        <position position="118"/>
    </location>
    <ligand>
        <name>Mg(2+)</name>
        <dbReference type="ChEBI" id="CHEBI:18420"/>
    </ligand>
</feature>
<comment type="cofactor">
    <cofactor evidence="9">
        <name>Mg(2+)</name>
        <dbReference type="ChEBI" id="CHEBI:18420"/>
    </cofactor>
</comment>
<comment type="catalytic activity">
    <reaction evidence="8">
        <text>(7R,8S)-8-amino-7-(carboxyamino)nonanoate + ATP = (4R,5S)-dethiobiotin + ADP + phosphate + H(+)</text>
        <dbReference type="Rhea" id="RHEA:63684"/>
        <dbReference type="ChEBI" id="CHEBI:15378"/>
        <dbReference type="ChEBI" id="CHEBI:30616"/>
        <dbReference type="ChEBI" id="CHEBI:43474"/>
        <dbReference type="ChEBI" id="CHEBI:149470"/>
        <dbReference type="ChEBI" id="CHEBI:149473"/>
        <dbReference type="ChEBI" id="CHEBI:456216"/>
    </reaction>
</comment>
<dbReference type="Proteomes" id="UP000319322">
    <property type="component" value="Unassembled WGS sequence"/>
</dbReference>
<dbReference type="AlphaFoldDB" id="A0A553V1B8"/>
<dbReference type="GO" id="GO:0004141">
    <property type="term" value="F:dethiobiotin synthase activity"/>
    <property type="evidence" value="ECO:0007669"/>
    <property type="project" value="UniProtKB-UniRule"/>
</dbReference>
<dbReference type="Pfam" id="PF13500">
    <property type="entry name" value="AAA_26"/>
    <property type="match status" value="1"/>
</dbReference>
<dbReference type="CDD" id="cd03109">
    <property type="entry name" value="DTBS"/>
    <property type="match status" value="1"/>
</dbReference>
<dbReference type="PANTHER" id="PTHR43210:SF2">
    <property type="entry name" value="ATP-DEPENDENT DETHIOBIOTIN SYNTHETASE BIOD 2"/>
    <property type="match status" value="1"/>
</dbReference>
<keyword evidence="1 9" id="KW-0963">Cytoplasm</keyword>
<dbReference type="NCBIfam" id="TIGR00347">
    <property type="entry name" value="bioD"/>
    <property type="match status" value="1"/>
</dbReference>
<comment type="subunit">
    <text evidence="9">Homodimer.</text>
</comment>
<sequence length="219" mass="24619">MYVPIFVSATNTGIGKTTIAKELAGLCNNQGIKTLLVKPIETGINAKQEHSDAAIFLEENLKIDNTLELADISFYRYVLGASPFVATRFEPHLPPIDFKVIEHKLDKLQERCDLLIIEGVGGLLVPLDEKTKVVDLVLHLKAKLLLVASDRLGTLNDLLLNHSYLTGHKIPCHTTINMQDKRLYYQINKPFIDHYNATLKEPISIFQEHAQILLDRLLA</sequence>
<feature type="binding site" evidence="9">
    <location>
        <position position="17"/>
    </location>
    <ligand>
        <name>Mg(2+)</name>
        <dbReference type="ChEBI" id="CHEBI:18420"/>
    </ligand>
</feature>
<reference evidence="10 11" key="3">
    <citation type="submission" date="2019-07" db="EMBL/GenBank/DDBJ databases">
        <authorList>
            <person name="Papic B."/>
        </authorList>
    </citation>
    <scope>NUCLEOTIDE SEQUENCE [LARGE SCALE GENOMIC DNA]</scope>
    <source>
        <strain evidence="10 11">L8b</strain>
    </source>
</reference>
<evidence type="ECO:0000256" key="3">
    <source>
        <dbReference type="ARBA" id="ARBA00022723"/>
    </source>
</evidence>
<keyword evidence="7 9" id="KW-0460">Magnesium</keyword>
<comment type="function">
    <text evidence="9">Catalyzes a mechanistically unusual reaction, the ATP-dependent insertion of CO2 between the N7 and N8 nitrogen atoms of 7,8-diaminopelargonic acid (DAPA, also called 7,8-diammoniononanoate) to form a ureido ring.</text>
</comment>
<dbReference type="GO" id="GO:0009102">
    <property type="term" value="P:biotin biosynthetic process"/>
    <property type="evidence" value="ECO:0007669"/>
    <property type="project" value="UniProtKB-UniRule"/>
</dbReference>
<feature type="binding site" evidence="9">
    <location>
        <begin position="118"/>
        <end position="121"/>
    </location>
    <ligand>
        <name>ATP</name>
        <dbReference type="ChEBI" id="CHEBI:30616"/>
    </ligand>
</feature>
<gene>
    <name evidence="9 10" type="primary">bioD</name>
    <name evidence="10" type="ORF">FNE76_01740</name>
</gene>
<comment type="pathway">
    <text evidence="9">Cofactor biosynthesis; biotin biosynthesis; biotin from 7,8-diaminononanoate: step 1/2.</text>
</comment>
<dbReference type="RefSeq" id="WP_120948565.1">
    <property type="nucleotide sequence ID" value="NZ_QXQP01000014.1"/>
</dbReference>
<reference evidence="10 11" key="1">
    <citation type="submission" date="2019-07" db="EMBL/GenBank/DDBJ databases">
        <title>Helicobacter labacensis sp. nov., Helicobacter mehlei sp. nov. and Helicobacter vulpis sp. nov., isolated from gastric mucosa of red fox (Vulpis vulpis).</title>
        <authorList>
            <person name="Kusar D."/>
            <person name="Gruntar I."/>
            <person name="Pate M."/>
            <person name="Zajc U."/>
            <person name="Ocepek M."/>
        </authorList>
    </citation>
    <scope>NUCLEOTIDE SEQUENCE [LARGE SCALE GENOMIC DNA]</scope>
    <source>
        <strain evidence="10 11">L8b</strain>
    </source>
</reference>
<dbReference type="GO" id="GO:0005524">
    <property type="term" value="F:ATP binding"/>
    <property type="evidence" value="ECO:0007669"/>
    <property type="project" value="UniProtKB-UniRule"/>
</dbReference>
<keyword evidence="6 9" id="KW-0067">ATP-binding</keyword>
<dbReference type="EC" id="6.3.3.3" evidence="9"/>
<feature type="binding site" evidence="9">
    <location>
        <position position="52"/>
    </location>
    <ligand>
        <name>ATP</name>
        <dbReference type="ChEBI" id="CHEBI:30616"/>
    </ligand>
</feature>
<evidence type="ECO:0000313" key="11">
    <source>
        <dbReference type="Proteomes" id="UP000319322"/>
    </source>
</evidence>
<evidence type="ECO:0000256" key="4">
    <source>
        <dbReference type="ARBA" id="ARBA00022741"/>
    </source>
</evidence>
<dbReference type="Gene3D" id="3.40.50.300">
    <property type="entry name" value="P-loop containing nucleotide triphosphate hydrolases"/>
    <property type="match status" value="1"/>
</dbReference>
<evidence type="ECO:0000256" key="2">
    <source>
        <dbReference type="ARBA" id="ARBA00022598"/>
    </source>
</evidence>
<comment type="caution">
    <text evidence="9">Lacks conserved residue(s) required for the propagation of feature annotation.</text>
</comment>
<reference evidence="11" key="2">
    <citation type="submission" date="2019-07" db="EMBL/GenBank/DDBJ databases">
        <title>Helicobacter labacensis sp. nov., Helicobacter mehlei sp. nov. and Helicobacter vulpis sp. nov., isolated from gastric mucosa of red fox (Vulpis vulpis).</title>
        <authorList>
            <person name="Papic B."/>
        </authorList>
    </citation>
    <scope>NUCLEOTIDE SEQUENCE [LARGE SCALE GENOMIC DNA]</scope>
    <source>
        <strain evidence="11">L8b</strain>
    </source>
</reference>
<proteinExistence type="inferred from homology"/>
<organism evidence="10 11">
    <name type="scientific">Helicobacter mehlei</name>
    <dbReference type="NCBI Taxonomy" id="2316080"/>
    <lineage>
        <taxon>Bacteria</taxon>
        <taxon>Pseudomonadati</taxon>
        <taxon>Campylobacterota</taxon>
        <taxon>Epsilonproteobacteria</taxon>
        <taxon>Campylobacterales</taxon>
        <taxon>Helicobacteraceae</taxon>
        <taxon>Helicobacter</taxon>
    </lineage>
</organism>
<evidence type="ECO:0000256" key="8">
    <source>
        <dbReference type="ARBA" id="ARBA00047386"/>
    </source>
</evidence>
<evidence type="ECO:0000256" key="1">
    <source>
        <dbReference type="ARBA" id="ARBA00022490"/>
    </source>
</evidence>
<evidence type="ECO:0000256" key="9">
    <source>
        <dbReference type="HAMAP-Rule" id="MF_00336"/>
    </source>
</evidence>
<dbReference type="SUPFAM" id="SSF52540">
    <property type="entry name" value="P-loop containing nucleoside triphosphate hydrolases"/>
    <property type="match status" value="1"/>
</dbReference>
<feature type="binding site" evidence="9">
    <location>
        <begin position="13"/>
        <end position="18"/>
    </location>
    <ligand>
        <name>ATP</name>
        <dbReference type="ChEBI" id="CHEBI:30616"/>
    </ligand>
</feature>
<keyword evidence="4 9" id="KW-0547">Nucleotide-binding</keyword>
<keyword evidence="2 9" id="KW-0436">Ligase</keyword>
<protein>
    <recommendedName>
        <fullName evidence="9">ATP-dependent dethiobiotin synthetase BioD</fullName>
        <ecNumber evidence="9">6.3.3.3</ecNumber>
    </recommendedName>
    <alternativeName>
        <fullName evidence="9">DTB synthetase</fullName>
        <shortName evidence="9">DTBS</shortName>
    </alternativeName>
    <alternativeName>
        <fullName evidence="9">Dethiobiotin synthase</fullName>
    </alternativeName>
</protein>
<dbReference type="UniPathway" id="UPA00078">
    <property type="reaction ID" value="UER00161"/>
</dbReference>
<comment type="subcellular location">
    <subcellularLocation>
        <location evidence="9">Cytoplasm</location>
    </subcellularLocation>
</comment>
<dbReference type="InterPro" id="IPR004472">
    <property type="entry name" value="DTB_synth_BioD"/>
</dbReference>
<feature type="active site" evidence="9">
    <location>
        <position position="38"/>
    </location>
</feature>
<feature type="binding site" evidence="9">
    <location>
        <begin position="178"/>
        <end position="179"/>
    </location>
    <ligand>
        <name>ATP</name>
        <dbReference type="ChEBI" id="CHEBI:30616"/>
    </ligand>
</feature>
<feature type="binding site" evidence="9">
    <location>
        <position position="52"/>
    </location>
    <ligand>
        <name>Mg(2+)</name>
        <dbReference type="ChEBI" id="CHEBI:18420"/>
    </ligand>
</feature>
<evidence type="ECO:0000256" key="6">
    <source>
        <dbReference type="ARBA" id="ARBA00022840"/>
    </source>
</evidence>
<keyword evidence="11" id="KW-1185">Reference proteome</keyword>
<accession>A0A553V1B8</accession>
<comment type="similarity">
    <text evidence="9">Belongs to the dethiobiotin synthetase family.</text>
</comment>
<dbReference type="OrthoDB" id="9802097at2"/>
<name>A0A553V1B8_9HELI</name>
<keyword evidence="5 9" id="KW-0093">Biotin biosynthesis</keyword>